<dbReference type="GO" id="GO:0030490">
    <property type="term" value="P:maturation of SSU-rRNA"/>
    <property type="evidence" value="ECO:0007669"/>
    <property type="project" value="TreeGrafter"/>
</dbReference>
<name>A0A0U3E0S6_9CREN</name>
<dbReference type="SMART" id="SM00670">
    <property type="entry name" value="PINc"/>
    <property type="match status" value="1"/>
</dbReference>
<keyword evidence="2" id="KW-0479">Metal-binding</keyword>
<dbReference type="GO" id="GO:0016787">
    <property type="term" value="F:hydrolase activity"/>
    <property type="evidence" value="ECO:0007669"/>
    <property type="project" value="UniProtKB-KW"/>
</dbReference>
<dbReference type="RefSeq" id="WP_075049417.1">
    <property type="nucleotide sequence ID" value="NZ_CP006867.1"/>
</dbReference>
<accession>A0A0U3E0S6</accession>
<dbReference type="Gene3D" id="3.40.50.1010">
    <property type="entry name" value="5'-nuclease"/>
    <property type="match status" value="1"/>
</dbReference>
<evidence type="ECO:0000256" key="2">
    <source>
        <dbReference type="ARBA" id="ARBA00022723"/>
    </source>
</evidence>
<dbReference type="GO" id="GO:0046872">
    <property type="term" value="F:metal ion binding"/>
    <property type="evidence" value="ECO:0007669"/>
    <property type="project" value="UniProtKB-KW"/>
</dbReference>
<evidence type="ECO:0000313" key="5">
    <source>
        <dbReference type="EMBL" id="ALU11515.1"/>
    </source>
</evidence>
<dbReference type="PANTHER" id="PTHR12814:SF2">
    <property type="entry name" value="RNA-BINDING PROTEIN NOB1"/>
    <property type="match status" value="1"/>
</dbReference>
<sequence length="166" mass="18729">MLKPKGNKFVHDTGSLLAGTPSLLIGENYTTPLNLKEVRDKESKNFLSIYIEKLKVVEPEAKFLRIVKEKSEELGENLSDADVAVLALALQLRATLLSDDYGVLNVASELGIPWKTVRTKGISERRKWVWYCPNCGRTFERHLRECPACGSPLRRRSISFGGPRDR</sequence>
<dbReference type="Proteomes" id="UP000060778">
    <property type="component" value="Chromosome"/>
</dbReference>
<dbReference type="EMBL" id="CP006867">
    <property type="protein sequence ID" value="ALU11515.1"/>
    <property type="molecule type" value="Genomic_DNA"/>
</dbReference>
<keyword evidence="6" id="KW-1185">Reference proteome</keyword>
<evidence type="ECO:0000259" key="4">
    <source>
        <dbReference type="SMART" id="SM00670"/>
    </source>
</evidence>
<dbReference type="InterPro" id="IPR002716">
    <property type="entry name" value="PIN_dom"/>
</dbReference>
<gene>
    <name evidence="5" type="ORF">EYM_01940</name>
</gene>
<dbReference type="GeneID" id="30679791"/>
<evidence type="ECO:0000313" key="6">
    <source>
        <dbReference type="Proteomes" id="UP000060778"/>
    </source>
</evidence>
<dbReference type="Pfam" id="PF17146">
    <property type="entry name" value="PIN_6"/>
    <property type="match status" value="1"/>
</dbReference>
<dbReference type="STRING" id="940295.EYM_01940"/>
<dbReference type="GO" id="GO:0030688">
    <property type="term" value="C:preribosome, small subunit precursor"/>
    <property type="evidence" value="ECO:0007669"/>
    <property type="project" value="TreeGrafter"/>
</dbReference>
<dbReference type="OrthoDB" id="27944at2157"/>
<protein>
    <submittedName>
        <fullName evidence="5">Nucleotide binding protein PINc</fullName>
    </submittedName>
</protein>
<dbReference type="InterPro" id="IPR033411">
    <property type="entry name" value="Ribonuclease_PIN"/>
</dbReference>
<proteinExistence type="predicted"/>
<dbReference type="SUPFAM" id="SSF88723">
    <property type="entry name" value="PIN domain-like"/>
    <property type="match status" value="1"/>
</dbReference>
<evidence type="ECO:0000256" key="1">
    <source>
        <dbReference type="ARBA" id="ARBA00022722"/>
    </source>
</evidence>
<organism evidence="5 6">
    <name type="scientific">Ignicoccus islandicus DSM 13165</name>
    <dbReference type="NCBI Taxonomy" id="940295"/>
    <lineage>
        <taxon>Archaea</taxon>
        <taxon>Thermoproteota</taxon>
        <taxon>Thermoprotei</taxon>
        <taxon>Desulfurococcales</taxon>
        <taxon>Desulfurococcaceae</taxon>
        <taxon>Ignicoccus</taxon>
    </lineage>
</organism>
<dbReference type="KEGG" id="iis:EYM_01940"/>
<feature type="domain" description="PIN" evidence="4">
    <location>
        <begin position="7"/>
        <end position="105"/>
    </location>
</feature>
<dbReference type="PANTHER" id="PTHR12814">
    <property type="entry name" value="RNA-BINDING PROTEIN NOB1"/>
    <property type="match status" value="1"/>
</dbReference>
<keyword evidence="1" id="KW-0540">Nuclease</keyword>
<dbReference type="InterPro" id="IPR029060">
    <property type="entry name" value="PIN-like_dom_sf"/>
</dbReference>
<evidence type="ECO:0000256" key="3">
    <source>
        <dbReference type="ARBA" id="ARBA00022801"/>
    </source>
</evidence>
<keyword evidence="3" id="KW-0378">Hydrolase</keyword>
<dbReference type="AlphaFoldDB" id="A0A0U3E0S6"/>
<dbReference type="InterPro" id="IPR039907">
    <property type="entry name" value="NOB1"/>
</dbReference>
<reference evidence="5 6" key="1">
    <citation type="submission" date="2013-11" db="EMBL/GenBank/DDBJ databases">
        <title>Comparative genomics of Ignicoccus.</title>
        <authorList>
            <person name="Podar M."/>
        </authorList>
    </citation>
    <scope>NUCLEOTIDE SEQUENCE [LARGE SCALE GENOMIC DNA]</scope>
    <source>
        <strain evidence="5 6">DSM 13165</strain>
    </source>
</reference>
<dbReference type="CDD" id="cd09876">
    <property type="entry name" value="PIN_Nob1-like"/>
    <property type="match status" value="1"/>
</dbReference>
<dbReference type="GO" id="GO:0004521">
    <property type="term" value="F:RNA endonuclease activity"/>
    <property type="evidence" value="ECO:0007669"/>
    <property type="project" value="TreeGrafter"/>
</dbReference>